<evidence type="ECO:0000256" key="1">
    <source>
        <dbReference type="SAM" id="Phobius"/>
    </source>
</evidence>
<comment type="caution">
    <text evidence="3">The sequence shown here is derived from an EMBL/GenBank/DDBJ whole genome shotgun (WGS) entry which is preliminary data.</text>
</comment>
<dbReference type="AlphaFoldDB" id="A0AA36HCV5"/>
<dbReference type="Proteomes" id="UP001176961">
    <property type="component" value="Unassembled WGS sequence"/>
</dbReference>
<evidence type="ECO:0000313" key="3">
    <source>
        <dbReference type="EMBL" id="CAJ0607754.1"/>
    </source>
</evidence>
<dbReference type="Pfam" id="PF07245">
    <property type="entry name" value="Phlebovirus_G2"/>
    <property type="match status" value="1"/>
</dbReference>
<accession>A0AA36HCV5</accession>
<evidence type="ECO:0000259" key="2">
    <source>
        <dbReference type="Pfam" id="PF07245"/>
    </source>
</evidence>
<feature type="transmembrane region" description="Helical" evidence="1">
    <location>
        <begin position="388"/>
        <end position="414"/>
    </location>
</feature>
<proteinExistence type="predicted"/>
<sequence length="755" mass="84906">MAFTLHKKPIAYSAKSLGTLVEKYRGYSEGVSTSGNKTKQLDELYNAADLISGGIELIRESRDALQILVDKLDKQFDDLNVKGNRKELLAEIEEIDKETQYSEKIAAANDTMYVLKARLNETRTKAKKLAKKLDMPVHTETISTPSDAAMKGEINGEDREFTANAGAWLSEDLLINSVVESEDMMYRTLKPKQLKIPRCTEEANMEETATLPENIQQDEHPAQQTRVQHDIHADTGENLLQAQSSRRNPPRESKTRAYEVIQNFERSLQSTSSPHISRVMTMISLILLYSCNSVEALTKGLMECAEGILNIRELTEPFRLCVGNTCKVFENNTQAMSISIPSAKTKGQFHVNLTTPTFSVTQLCKSHTYCDHSSRIMTTSSLGNPHCWPTGAVITAALSMYALVTILMMVLWVLKRLLTRRPNVASNPETNIVLDSFNPNPLGLSNTIVIVIALSSMISTAASCQHGYMRHTVEVTCQNQDCSYEYNEEILFNRLQKRLCISIRHANQTLGTIKITKKEMIMKCSKLSHFYTRDTTHRIFYTTRCDGAGSCFNINCNTLMHNETIPELEFASEFPGYSACEHTCGGLLCGCFLITPACFYIRVAQIPKDDKIYDVISCVEWTPEISFELDMNIGGIALSKDIVLQPYLPQQLEQITLNIISLSKPHSMLMDKRFAIAEHEALSIPNGYELPVECETRQQATDNFEKCTNRMICACATFKVPKNCQCSTKSLSDVRQDEEYFANPYSKPTNRKNGE</sequence>
<feature type="domain" description="Phlebovirus glycoprotein G2 fusion" evidence="2">
    <location>
        <begin position="464"/>
        <end position="736"/>
    </location>
</feature>
<keyword evidence="1" id="KW-1133">Transmembrane helix</keyword>
<keyword evidence="4" id="KW-1185">Reference proteome</keyword>
<gene>
    <name evidence="3" type="ORF">CYNAS_LOCUS19737</name>
</gene>
<name>A0AA36HCV5_CYLNA</name>
<dbReference type="EMBL" id="CATQJL010000316">
    <property type="protein sequence ID" value="CAJ0607754.1"/>
    <property type="molecule type" value="Genomic_DNA"/>
</dbReference>
<organism evidence="3 4">
    <name type="scientific">Cylicocyclus nassatus</name>
    <name type="common">Nematode worm</name>
    <dbReference type="NCBI Taxonomy" id="53992"/>
    <lineage>
        <taxon>Eukaryota</taxon>
        <taxon>Metazoa</taxon>
        <taxon>Ecdysozoa</taxon>
        <taxon>Nematoda</taxon>
        <taxon>Chromadorea</taxon>
        <taxon>Rhabditida</taxon>
        <taxon>Rhabditina</taxon>
        <taxon>Rhabditomorpha</taxon>
        <taxon>Strongyloidea</taxon>
        <taxon>Strongylidae</taxon>
        <taxon>Cylicocyclus</taxon>
    </lineage>
</organism>
<reference evidence="3" key="1">
    <citation type="submission" date="2023-07" db="EMBL/GenBank/DDBJ databases">
        <authorList>
            <consortium name="CYATHOMIX"/>
        </authorList>
    </citation>
    <scope>NUCLEOTIDE SEQUENCE</scope>
    <source>
        <strain evidence="3">N/A</strain>
    </source>
</reference>
<dbReference type="InterPro" id="IPR009878">
    <property type="entry name" value="Phlebovirus_G2_fusion"/>
</dbReference>
<keyword evidence="1" id="KW-0472">Membrane</keyword>
<keyword evidence="1" id="KW-0812">Transmembrane</keyword>
<protein>
    <recommendedName>
        <fullName evidence="2">Phlebovirus glycoprotein G2 fusion domain-containing protein</fullName>
    </recommendedName>
</protein>
<evidence type="ECO:0000313" key="4">
    <source>
        <dbReference type="Proteomes" id="UP001176961"/>
    </source>
</evidence>